<evidence type="ECO:0000259" key="2">
    <source>
        <dbReference type="Pfam" id="PF00582"/>
    </source>
</evidence>
<dbReference type="Proteomes" id="UP000806285">
    <property type="component" value="Unassembled WGS sequence"/>
</dbReference>
<comment type="caution">
    <text evidence="3">The sequence shown here is derived from an EMBL/GenBank/DDBJ whole genome shotgun (WGS) entry which is preliminary data.</text>
</comment>
<dbReference type="EMBL" id="JADDIV010000003">
    <property type="protein sequence ID" value="MBE7367821.1"/>
    <property type="molecule type" value="Genomic_DNA"/>
</dbReference>
<protein>
    <submittedName>
        <fullName evidence="3">Universal stress protein</fullName>
    </submittedName>
</protein>
<dbReference type="PRINTS" id="PR01438">
    <property type="entry name" value="UNVRSLSTRESS"/>
</dbReference>
<evidence type="ECO:0000313" key="3">
    <source>
        <dbReference type="EMBL" id="MBE7367821.1"/>
    </source>
</evidence>
<dbReference type="Gene3D" id="3.40.50.620">
    <property type="entry name" value="HUPs"/>
    <property type="match status" value="1"/>
</dbReference>
<dbReference type="RefSeq" id="WP_193676455.1">
    <property type="nucleotide sequence ID" value="NZ_JADDIV010000003.1"/>
</dbReference>
<dbReference type="InterPro" id="IPR006015">
    <property type="entry name" value="Universal_stress_UspA"/>
</dbReference>
<organism evidence="3 4">
    <name type="scientific">Ramlibacter pallidus</name>
    <dbReference type="NCBI Taxonomy" id="2780087"/>
    <lineage>
        <taxon>Bacteria</taxon>
        <taxon>Pseudomonadati</taxon>
        <taxon>Pseudomonadota</taxon>
        <taxon>Betaproteobacteria</taxon>
        <taxon>Burkholderiales</taxon>
        <taxon>Comamonadaceae</taxon>
        <taxon>Ramlibacter</taxon>
    </lineage>
</organism>
<dbReference type="PANTHER" id="PTHR46268">
    <property type="entry name" value="STRESS RESPONSE PROTEIN NHAX"/>
    <property type="match status" value="1"/>
</dbReference>
<dbReference type="CDD" id="cd00293">
    <property type="entry name" value="USP-like"/>
    <property type="match status" value="1"/>
</dbReference>
<gene>
    <name evidence="3" type="ORF">IM787_09600</name>
</gene>
<sequence>MYKKILLAYDGSDAGQKALLDCRDIANWSQSELHLVAVMPSAMSFVGLEGGVYDVELEEREKRKYRGVLDDGLRRLAECGFSARGEVVTGEAIDEIVKYAKRISADLIVVGHKHLDSWAARWWRGSISGALIEHAPCSVLVVITQ</sequence>
<evidence type="ECO:0000313" key="4">
    <source>
        <dbReference type="Proteomes" id="UP000806285"/>
    </source>
</evidence>
<dbReference type="InterPro" id="IPR006016">
    <property type="entry name" value="UspA"/>
</dbReference>
<name>A0ABR9S2V0_9BURK</name>
<keyword evidence="4" id="KW-1185">Reference proteome</keyword>
<dbReference type="PANTHER" id="PTHR46268:SF6">
    <property type="entry name" value="UNIVERSAL STRESS PROTEIN UP12"/>
    <property type="match status" value="1"/>
</dbReference>
<comment type="similarity">
    <text evidence="1">Belongs to the universal stress protein A family.</text>
</comment>
<accession>A0ABR9S2V0</accession>
<reference evidence="3 4" key="1">
    <citation type="submission" date="2020-10" db="EMBL/GenBank/DDBJ databases">
        <title>Ramlibacter sp. HM2 16S ribosomal RNA gene Genome sequencing and assembly.</title>
        <authorList>
            <person name="Kang M."/>
        </authorList>
    </citation>
    <scope>NUCLEOTIDE SEQUENCE [LARGE SCALE GENOMIC DNA]</scope>
    <source>
        <strain evidence="3 4">HM2</strain>
    </source>
</reference>
<proteinExistence type="inferred from homology"/>
<dbReference type="Pfam" id="PF00582">
    <property type="entry name" value="Usp"/>
    <property type="match status" value="1"/>
</dbReference>
<evidence type="ECO:0000256" key="1">
    <source>
        <dbReference type="ARBA" id="ARBA00008791"/>
    </source>
</evidence>
<dbReference type="SUPFAM" id="SSF52402">
    <property type="entry name" value="Adenine nucleotide alpha hydrolases-like"/>
    <property type="match status" value="1"/>
</dbReference>
<dbReference type="InterPro" id="IPR014729">
    <property type="entry name" value="Rossmann-like_a/b/a_fold"/>
</dbReference>
<feature type="domain" description="UspA" evidence="2">
    <location>
        <begin position="1"/>
        <end position="142"/>
    </location>
</feature>